<dbReference type="Gene3D" id="3.40.50.720">
    <property type="entry name" value="NAD(P)-binding Rossmann-like Domain"/>
    <property type="match status" value="1"/>
</dbReference>
<dbReference type="InterPro" id="IPR020904">
    <property type="entry name" value="Sc_DH/Rdtase_CS"/>
</dbReference>
<dbReference type="GO" id="GO:0016491">
    <property type="term" value="F:oxidoreductase activity"/>
    <property type="evidence" value="ECO:0007669"/>
    <property type="project" value="UniProtKB-KW"/>
</dbReference>
<evidence type="ECO:0000256" key="1">
    <source>
        <dbReference type="ARBA" id="ARBA00006484"/>
    </source>
</evidence>
<dbReference type="EMBL" id="BMJM01000001">
    <property type="protein sequence ID" value="GGD99668.1"/>
    <property type="molecule type" value="Genomic_DNA"/>
</dbReference>
<dbReference type="PANTHER" id="PTHR24321:SF15">
    <property type="entry name" value="OXIDOREDUCTASE UCPA"/>
    <property type="match status" value="1"/>
</dbReference>
<name>A0A917E3C4_9SPHN</name>
<dbReference type="NCBIfam" id="NF005559">
    <property type="entry name" value="PRK07231.1"/>
    <property type="match status" value="1"/>
</dbReference>
<evidence type="ECO:0000313" key="3">
    <source>
        <dbReference type="EMBL" id="GGD99668.1"/>
    </source>
</evidence>
<comment type="similarity">
    <text evidence="1">Belongs to the short-chain dehydrogenases/reductases (SDR) family.</text>
</comment>
<protein>
    <submittedName>
        <fullName evidence="3">Oxidoreductase</fullName>
    </submittedName>
</protein>
<evidence type="ECO:0000256" key="2">
    <source>
        <dbReference type="ARBA" id="ARBA00023002"/>
    </source>
</evidence>
<reference evidence="3" key="1">
    <citation type="journal article" date="2014" name="Int. J. Syst. Evol. Microbiol.">
        <title>Complete genome sequence of Corynebacterium casei LMG S-19264T (=DSM 44701T), isolated from a smear-ripened cheese.</title>
        <authorList>
            <consortium name="US DOE Joint Genome Institute (JGI-PGF)"/>
            <person name="Walter F."/>
            <person name="Albersmeier A."/>
            <person name="Kalinowski J."/>
            <person name="Ruckert C."/>
        </authorList>
    </citation>
    <scope>NUCLEOTIDE SEQUENCE</scope>
    <source>
        <strain evidence="3">CGMCC 1.15519</strain>
    </source>
</reference>
<reference evidence="3" key="2">
    <citation type="submission" date="2020-09" db="EMBL/GenBank/DDBJ databases">
        <authorList>
            <person name="Sun Q."/>
            <person name="Zhou Y."/>
        </authorList>
    </citation>
    <scope>NUCLEOTIDE SEQUENCE</scope>
    <source>
        <strain evidence="3">CGMCC 1.15519</strain>
    </source>
</reference>
<dbReference type="PROSITE" id="PS00061">
    <property type="entry name" value="ADH_SHORT"/>
    <property type="match status" value="1"/>
</dbReference>
<dbReference type="SUPFAM" id="SSF51735">
    <property type="entry name" value="NAD(P)-binding Rossmann-fold domains"/>
    <property type="match status" value="1"/>
</dbReference>
<dbReference type="PRINTS" id="PR00081">
    <property type="entry name" value="GDHRDH"/>
</dbReference>
<dbReference type="RefSeq" id="WP_188761081.1">
    <property type="nucleotide sequence ID" value="NZ_BMJM01000001.1"/>
</dbReference>
<accession>A0A917E3C4</accession>
<evidence type="ECO:0000313" key="4">
    <source>
        <dbReference type="Proteomes" id="UP000635071"/>
    </source>
</evidence>
<dbReference type="InterPro" id="IPR036291">
    <property type="entry name" value="NAD(P)-bd_dom_sf"/>
</dbReference>
<organism evidence="3 4">
    <name type="scientific">Sandarakinorhabdus glacialis</name>
    <dbReference type="NCBI Taxonomy" id="1614636"/>
    <lineage>
        <taxon>Bacteria</taxon>
        <taxon>Pseudomonadati</taxon>
        <taxon>Pseudomonadota</taxon>
        <taxon>Alphaproteobacteria</taxon>
        <taxon>Sphingomonadales</taxon>
        <taxon>Sphingosinicellaceae</taxon>
        <taxon>Sandarakinorhabdus</taxon>
    </lineage>
</organism>
<proteinExistence type="inferred from homology"/>
<gene>
    <name evidence="3" type="ORF">GCM10011529_02250</name>
</gene>
<dbReference type="AlphaFoldDB" id="A0A917E3C4"/>
<keyword evidence="2" id="KW-0560">Oxidoreductase</keyword>
<comment type="caution">
    <text evidence="3">The sequence shown here is derived from an EMBL/GenBank/DDBJ whole genome shotgun (WGS) entry which is preliminary data.</text>
</comment>
<dbReference type="FunFam" id="3.40.50.720:FF:000084">
    <property type="entry name" value="Short-chain dehydrogenase reductase"/>
    <property type="match status" value="1"/>
</dbReference>
<dbReference type="Pfam" id="PF13561">
    <property type="entry name" value="adh_short_C2"/>
    <property type="match status" value="1"/>
</dbReference>
<dbReference type="PRINTS" id="PR00080">
    <property type="entry name" value="SDRFAMILY"/>
</dbReference>
<dbReference type="Proteomes" id="UP000635071">
    <property type="component" value="Unassembled WGS sequence"/>
</dbReference>
<sequence length="258" mass="25778">MADRQGRVEGKVALVTGAAMGLGAATARALAAEGAAVLLTDLDPAVETVALEISAEGGRAAFVLHDVTVEAEWAAAVAAATAHFGGIDILVNNAGVSGGMGELMTQSLEDWRRIMAVNLDGVFLGMRHCGPVMAAGGGGSVINLSSILGKVGLAGAAAYCASKGGVLLLTKAAALEWAPLGIRVNSVHPGFIETPMVANAIAASENGNEMRDGLVAAHPLGRFGVPGEIAGAVVFLASDAASFMTGAEMVVDGGYLAR</sequence>
<keyword evidence="4" id="KW-1185">Reference proteome</keyword>
<dbReference type="InterPro" id="IPR002347">
    <property type="entry name" value="SDR_fam"/>
</dbReference>
<dbReference type="PANTHER" id="PTHR24321">
    <property type="entry name" value="DEHYDROGENASES, SHORT CHAIN"/>
    <property type="match status" value="1"/>
</dbReference>